<comment type="caution">
    <text evidence="1">The sequence shown here is derived from an EMBL/GenBank/DDBJ whole genome shotgun (WGS) entry which is preliminary data.</text>
</comment>
<evidence type="ECO:0000313" key="1">
    <source>
        <dbReference type="EMBL" id="CAH1800371.1"/>
    </source>
</evidence>
<dbReference type="PANTHER" id="PTHR46989">
    <property type="entry name" value="USP DOMAIN-CONTAINING PROTEIN"/>
    <property type="match status" value="1"/>
</dbReference>
<gene>
    <name evidence="1" type="ORF">OFUS_LOCUS24263</name>
</gene>
<name>A0A8J1UZ20_OWEFU</name>
<dbReference type="AlphaFoldDB" id="A0A8J1UZ20"/>
<dbReference type="Proteomes" id="UP000749559">
    <property type="component" value="Unassembled WGS sequence"/>
</dbReference>
<dbReference type="InterPro" id="IPR014729">
    <property type="entry name" value="Rossmann-like_a/b/a_fold"/>
</dbReference>
<dbReference type="SUPFAM" id="SSF52402">
    <property type="entry name" value="Adenine nucleotide alpha hydrolases-like"/>
    <property type="match status" value="1"/>
</dbReference>
<dbReference type="Gene3D" id="3.40.50.620">
    <property type="entry name" value="HUPs"/>
    <property type="match status" value="1"/>
</dbReference>
<proteinExistence type="predicted"/>
<dbReference type="EMBL" id="CAIIXF020000012">
    <property type="protein sequence ID" value="CAH1800371.1"/>
    <property type="molecule type" value="Genomic_DNA"/>
</dbReference>
<accession>A0A8J1UZ20</accession>
<evidence type="ECO:0000313" key="2">
    <source>
        <dbReference type="Proteomes" id="UP000749559"/>
    </source>
</evidence>
<keyword evidence="2" id="KW-1185">Reference proteome</keyword>
<dbReference type="OrthoDB" id="843225at2759"/>
<dbReference type="InterPro" id="IPR006015">
    <property type="entry name" value="Universal_stress_UspA"/>
</dbReference>
<sequence length="156" mass="17139">MSSSEANVVAIAIDASGNANEAYEWYFKHIHGEKNTVVLIHVVETPSLPTLSLTEGLAPPVHEWERILTEQREKVTKLENNYSSDLLQRKVKHKLCFVTGNPGEQIVATALKEGASMIVMGTRGLGTIRRTFLGSVSDYVLNHAKIPVITIPCKGD</sequence>
<dbReference type="Pfam" id="PF00582">
    <property type="entry name" value="Usp"/>
    <property type="match status" value="1"/>
</dbReference>
<reference evidence="1" key="1">
    <citation type="submission" date="2022-03" db="EMBL/GenBank/DDBJ databases">
        <authorList>
            <person name="Martin C."/>
        </authorList>
    </citation>
    <scope>NUCLEOTIDE SEQUENCE</scope>
</reference>
<organism evidence="1 2">
    <name type="scientific">Owenia fusiformis</name>
    <name type="common">Polychaete worm</name>
    <dbReference type="NCBI Taxonomy" id="6347"/>
    <lineage>
        <taxon>Eukaryota</taxon>
        <taxon>Metazoa</taxon>
        <taxon>Spiralia</taxon>
        <taxon>Lophotrochozoa</taxon>
        <taxon>Annelida</taxon>
        <taxon>Polychaeta</taxon>
        <taxon>Sedentaria</taxon>
        <taxon>Canalipalpata</taxon>
        <taxon>Sabellida</taxon>
        <taxon>Oweniida</taxon>
        <taxon>Oweniidae</taxon>
        <taxon>Owenia</taxon>
    </lineage>
</organism>
<protein>
    <submittedName>
        <fullName evidence="1">Uncharacterized protein</fullName>
    </submittedName>
</protein>
<dbReference type="CDD" id="cd23659">
    <property type="entry name" value="USP_At3g01520-like"/>
    <property type="match status" value="1"/>
</dbReference>
<dbReference type="PRINTS" id="PR01438">
    <property type="entry name" value="UNVRSLSTRESS"/>
</dbReference>
<dbReference type="PANTHER" id="PTHR46989:SF3">
    <property type="entry name" value="USPA DOMAIN-CONTAINING PROTEIN"/>
    <property type="match status" value="1"/>
</dbReference>
<dbReference type="InterPro" id="IPR006016">
    <property type="entry name" value="UspA"/>
</dbReference>